<accession>A0ACC1MXW0</accession>
<dbReference type="EMBL" id="JANJQO010001257">
    <property type="protein sequence ID" value="KAJ2971847.1"/>
    <property type="molecule type" value="Genomic_DNA"/>
</dbReference>
<keyword evidence="2" id="KW-1185">Reference proteome</keyword>
<gene>
    <name evidence="1" type="ORF">NQ176_g7492</name>
</gene>
<organism evidence="1 2">
    <name type="scientific">Zarea fungicola</name>
    <dbReference type="NCBI Taxonomy" id="93591"/>
    <lineage>
        <taxon>Eukaryota</taxon>
        <taxon>Fungi</taxon>
        <taxon>Dikarya</taxon>
        <taxon>Ascomycota</taxon>
        <taxon>Pezizomycotina</taxon>
        <taxon>Sordariomycetes</taxon>
        <taxon>Hypocreomycetidae</taxon>
        <taxon>Hypocreales</taxon>
        <taxon>Cordycipitaceae</taxon>
        <taxon>Zarea</taxon>
    </lineage>
</organism>
<name>A0ACC1MXW0_9HYPO</name>
<reference evidence="1" key="1">
    <citation type="submission" date="2022-08" db="EMBL/GenBank/DDBJ databases">
        <title>Genome Sequence of Lecanicillium fungicola.</title>
        <authorList>
            <person name="Buettner E."/>
        </authorList>
    </citation>
    <scope>NUCLEOTIDE SEQUENCE</scope>
    <source>
        <strain evidence="1">Babe33</strain>
    </source>
</reference>
<proteinExistence type="predicted"/>
<sequence length="276" mass="29987">MRLLALLGLFAAPNLARQVPAHIRSLYNSIRAKGQCSNILAGGYYSQENDARDFGYCGDHLESDGIVYLQGTGGNLVNMDIDCNGGPSSLGGPCEKSTDDQPLTYFREIFQSYHRTQRDDLDADVHSFVTFGNYIANVGTHGYKVYDPRSIGIEPYSIMAVICGDKLVYGVWGDADTDGGPGLVGEASASIGKHCYGDAVSLFRPHDVNDVLYIAFTGNDALPGPDGAKWNATSFHEFEKSLQAQGDRLIARIGRGRRVTACARREMNIGSTILFK</sequence>
<evidence type="ECO:0000313" key="1">
    <source>
        <dbReference type="EMBL" id="KAJ2971847.1"/>
    </source>
</evidence>
<evidence type="ECO:0000313" key="2">
    <source>
        <dbReference type="Proteomes" id="UP001143910"/>
    </source>
</evidence>
<comment type="caution">
    <text evidence="1">The sequence shown here is derived from an EMBL/GenBank/DDBJ whole genome shotgun (WGS) entry which is preliminary data.</text>
</comment>
<protein>
    <submittedName>
        <fullName evidence="1">Uncharacterized protein</fullName>
    </submittedName>
</protein>
<dbReference type="Proteomes" id="UP001143910">
    <property type="component" value="Unassembled WGS sequence"/>
</dbReference>